<sequence length="422" mass="46167">MNYVEKAVCLRRALHKIPELGWGEFCTTAKIIENLEPLGWKLYVGRQQISEEAVMGRSEEFVQKSIERALSEGVDKALIERMEGYTGCVAEFDTGRPGPVTALRFDIDCVGVEETDRKDHLPNLEGFRSQHEGAMHSCGHDGHTAVGLSVAQWIMDHKDELNGRIKLIFQPAEEGVRGGAAQAASGLLDDVNYLLGAHLAMMCKTGEVCIYPGGVLCTTKLDVRLKGKPAHPTMSPQLGRNALACACTIVSELLGMARHGNGLGCINVGLMQAGECRNVIPVHASIQLEVRGETAEINDFMVDQANRIVKGTALAYDVEYEVEKVGEAGELLNDPELADLVKEVSEKVPSCRKVIDHKKLGCSEDFTMLAARVRAVGGKTEFFVIGADRTAAHHQREFDFDEKGLETAFDIFTGCLRRLNGK</sequence>
<accession>A0A6L6YKV2</accession>
<proteinExistence type="predicted"/>
<dbReference type="AlphaFoldDB" id="A0A6L6YKV2"/>
<evidence type="ECO:0000313" key="5">
    <source>
        <dbReference type="Proteomes" id="UP000472580"/>
    </source>
</evidence>
<feature type="domain" description="Peptidase M20 dimerisation" evidence="3">
    <location>
        <begin position="222"/>
        <end position="314"/>
    </location>
</feature>
<dbReference type="GO" id="GO:0046872">
    <property type="term" value="F:metal ion binding"/>
    <property type="evidence" value="ECO:0007669"/>
    <property type="project" value="UniProtKB-KW"/>
</dbReference>
<evidence type="ECO:0000256" key="2">
    <source>
        <dbReference type="PIRSR" id="PIRSR005962-1"/>
    </source>
</evidence>
<keyword evidence="1 4" id="KW-0378">Hydrolase</keyword>
<dbReference type="InterPro" id="IPR011650">
    <property type="entry name" value="Peptidase_M20_dimer"/>
</dbReference>
<dbReference type="GO" id="GO:0016805">
    <property type="term" value="F:dipeptidase activity"/>
    <property type="evidence" value="ECO:0007669"/>
    <property type="project" value="TreeGrafter"/>
</dbReference>
<dbReference type="GO" id="GO:0046657">
    <property type="term" value="P:folic acid catabolic process"/>
    <property type="evidence" value="ECO:0007669"/>
    <property type="project" value="TreeGrafter"/>
</dbReference>
<evidence type="ECO:0000256" key="1">
    <source>
        <dbReference type="ARBA" id="ARBA00022801"/>
    </source>
</evidence>
<dbReference type="PANTHER" id="PTHR30575">
    <property type="entry name" value="PEPTIDASE M20"/>
    <property type="match status" value="1"/>
</dbReference>
<comment type="caution">
    <text evidence="4">The sequence shown here is derived from an EMBL/GenBank/DDBJ whole genome shotgun (WGS) entry which is preliminary data.</text>
</comment>
<reference evidence="4 5" key="1">
    <citation type="submission" date="2019-12" db="EMBL/GenBank/DDBJ databases">
        <title>Microbes associate with the intestines of laboratory mice.</title>
        <authorList>
            <person name="Navarre W."/>
            <person name="Wong E."/>
        </authorList>
    </citation>
    <scope>NUCLEOTIDE SEQUENCE [LARGE SCALE GENOMIC DNA]</scope>
    <source>
        <strain evidence="4 5">NM82_D38</strain>
    </source>
</reference>
<feature type="binding site" evidence="2">
    <location>
        <position position="138"/>
    </location>
    <ligand>
        <name>Mn(2+)</name>
        <dbReference type="ChEBI" id="CHEBI:29035"/>
        <label>2</label>
    </ligand>
</feature>
<dbReference type="Gene3D" id="3.40.630.10">
    <property type="entry name" value="Zn peptidases"/>
    <property type="match status" value="2"/>
</dbReference>
<dbReference type="InterPro" id="IPR002933">
    <property type="entry name" value="Peptidase_M20"/>
</dbReference>
<comment type="cofactor">
    <cofactor evidence="2">
        <name>Mn(2+)</name>
        <dbReference type="ChEBI" id="CHEBI:29035"/>
    </cofactor>
    <text evidence="2">The Mn(2+) ion enhances activity.</text>
</comment>
<dbReference type="OrthoDB" id="9777385at2"/>
<dbReference type="SUPFAM" id="SSF55031">
    <property type="entry name" value="Bacterial exopeptidase dimerisation domain"/>
    <property type="match status" value="1"/>
</dbReference>
<dbReference type="PIRSF" id="PIRSF005962">
    <property type="entry name" value="Pept_M20D_amidohydro"/>
    <property type="match status" value="1"/>
</dbReference>
<dbReference type="EMBL" id="WSRP01000030">
    <property type="protein sequence ID" value="MVX57433.1"/>
    <property type="molecule type" value="Genomic_DNA"/>
</dbReference>
<dbReference type="PANTHER" id="PTHR30575:SF3">
    <property type="entry name" value="PEPTIDASE M20 DIMERISATION DOMAIN-CONTAINING PROTEIN"/>
    <property type="match status" value="1"/>
</dbReference>
<keyword evidence="2" id="KW-0464">Manganese</keyword>
<evidence type="ECO:0000259" key="3">
    <source>
        <dbReference type="Pfam" id="PF07687"/>
    </source>
</evidence>
<dbReference type="Proteomes" id="UP000472580">
    <property type="component" value="Unassembled WGS sequence"/>
</dbReference>
<name>A0A6L6YKV2_9BURK</name>
<dbReference type="NCBIfam" id="TIGR01891">
    <property type="entry name" value="amidohydrolases"/>
    <property type="match status" value="1"/>
</dbReference>
<feature type="binding site" evidence="2">
    <location>
        <position position="174"/>
    </location>
    <ligand>
        <name>Mn(2+)</name>
        <dbReference type="ChEBI" id="CHEBI:29035"/>
        <label>2</label>
    </ligand>
</feature>
<dbReference type="GO" id="GO:0071713">
    <property type="term" value="F:para-aminobenzoyl-glutamate hydrolase activity"/>
    <property type="evidence" value="ECO:0007669"/>
    <property type="project" value="TreeGrafter"/>
</dbReference>
<feature type="binding site" evidence="2">
    <location>
        <position position="394"/>
    </location>
    <ligand>
        <name>Mn(2+)</name>
        <dbReference type="ChEBI" id="CHEBI:29035"/>
        <label>2</label>
    </ligand>
</feature>
<feature type="binding site" evidence="2">
    <location>
        <position position="140"/>
    </location>
    <ligand>
        <name>Mn(2+)</name>
        <dbReference type="ChEBI" id="CHEBI:29035"/>
        <label>2</label>
    </ligand>
</feature>
<dbReference type="Pfam" id="PF01546">
    <property type="entry name" value="Peptidase_M20"/>
    <property type="match status" value="1"/>
</dbReference>
<keyword evidence="5" id="KW-1185">Reference proteome</keyword>
<dbReference type="RefSeq" id="WP_160335855.1">
    <property type="nucleotide sequence ID" value="NZ_WSRP01000030.1"/>
</dbReference>
<organism evidence="4 5">
    <name type="scientific">Parasutterella muris</name>
    <dbReference type="NCBI Taxonomy" id="2565572"/>
    <lineage>
        <taxon>Bacteria</taxon>
        <taxon>Pseudomonadati</taxon>
        <taxon>Pseudomonadota</taxon>
        <taxon>Betaproteobacteria</taxon>
        <taxon>Burkholderiales</taxon>
        <taxon>Sutterellaceae</taxon>
        <taxon>Parasutterella</taxon>
    </lineage>
</organism>
<gene>
    <name evidence="4" type="ORF">E5987_09520</name>
</gene>
<dbReference type="InterPro" id="IPR036264">
    <property type="entry name" value="Bact_exopeptidase_dim_dom"/>
</dbReference>
<evidence type="ECO:0000313" key="4">
    <source>
        <dbReference type="EMBL" id="MVX57433.1"/>
    </source>
</evidence>
<dbReference type="InterPro" id="IPR017439">
    <property type="entry name" value="Amidohydrolase"/>
</dbReference>
<keyword evidence="2" id="KW-0479">Metal-binding</keyword>
<feature type="binding site" evidence="2">
    <location>
        <position position="198"/>
    </location>
    <ligand>
        <name>Mn(2+)</name>
        <dbReference type="ChEBI" id="CHEBI:29035"/>
        <label>2</label>
    </ligand>
</feature>
<dbReference type="Pfam" id="PF07687">
    <property type="entry name" value="M20_dimer"/>
    <property type="match status" value="1"/>
</dbReference>
<protein>
    <submittedName>
        <fullName evidence="4">Amidohydrolase</fullName>
    </submittedName>
</protein>
<dbReference type="SUPFAM" id="SSF53187">
    <property type="entry name" value="Zn-dependent exopeptidases"/>
    <property type="match status" value="1"/>
</dbReference>
<dbReference type="InterPro" id="IPR052030">
    <property type="entry name" value="Peptidase_M20/M20A_hydrolases"/>
</dbReference>
<dbReference type="GO" id="GO:0005737">
    <property type="term" value="C:cytoplasm"/>
    <property type="evidence" value="ECO:0007669"/>
    <property type="project" value="TreeGrafter"/>
</dbReference>